<dbReference type="EMBL" id="JBHTHM010000132">
    <property type="protein sequence ID" value="MFD0783368.1"/>
    <property type="molecule type" value="Genomic_DNA"/>
</dbReference>
<comment type="caution">
    <text evidence="1">The sequence shown here is derived from an EMBL/GenBank/DDBJ whole genome shotgun (WGS) entry which is preliminary data.</text>
</comment>
<proteinExistence type="predicted"/>
<organism evidence="1 2">
    <name type="scientific">Micromonospora azadirachtae</name>
    <dbReference type="NCBI Taxonomy" id="1970735"/>
    <lineage>
        <taxon>Bacteria</taxon>
        <taxon>Bacillati</taxon>
        <taxon>Actinomycetota</taxon>
        <taxon>Actinomycetes</taxon>
        <taxon>Micromonosporales</taxon>
        <taxon>Micromonosporaceae</taxon>
        <taxon>Micromonospora</taxon>
    </lineage>
</organism>
<keyword evidence="2" id="KW-1185">Reference proteome</keyword>
<dbReference type="Pfam" id="PF06353">
    <property type="entry name" value="DUF1062"/>
    <property type="match status" value="1"/>
</dbReference>
<evidence type="ECO:0000313" key="1">
    <source>
        <dbReference type="EMBL" id="MFD0783368.1"/>
    </source>
</evidence>
<protein>
    <submittedName>
        <fullName evidence="1">DUF1062 domain-containing protein</fullName>
    </submittedName>
</protein>
<dbReference type="Proteomes" id="UP001597053">
    <property type="component" value="Unassembled WGS sequence"/>
</dbReference>
<reference evidence="2" key="1">
    <citation type="journal article" date="2019" name="Int. J. Syst. Evol. Microbiol.">
        <title>The Global Catalogue of Microorganisms (GCM) 10K type strain sequencing project: providing services to taxonomists for standard genome sequencing and annotation.</title>
        <authorList>
            <consortium name="The Broad Institute Genomics Platform"/>
            <consortium name="The Broad Institute Genome Sequencing Center for Infectious Disease"/>
            <person name="Wu L."/>
            <person name="Ma J."/>
        </authorList>
    </citation>
    <scope>NUCLEOTIDE SEQUENCE [LARGE SCALE GENOMIC DNA]</scope>
    <source>
        <strain evidence="2">JCM 32148</strain>
    </source>
</reference>
<gene>
    <name evidence="1" type="ORF">ACFQZ8_05455</name>
</gene>
<dbReference type="InterPro" id="IPR009412">
    <property type="entry name" value="DUF1062"/>
</dbReference>
<evidence type="ECO:0000313" key="2">
    <source>
        <dbReference type="Proteomes" id="UP001597053"/>
    </source>
</evidence>
<accession>A0ABW2ZXJ4</accession>
<sequence>MLNNWMVVPTCLPLVRRRCHACASEHFRASGKFRVNANHKLLDAWLLVLCTGCGETAKLTILERTNVRSVRPELLDQLHDNDLGLTAELLQDPVVQHRNRVALDWDNAWRLDTAGSDHLDREVVDVSVRFAARIPVRPVRLIAEGCGLSRAEVERLITAGKLVSAVRLGGKLSGDFTFTLKRYS</sequence>
<name>A0ABW2ZXJ4_9ACTN</name>